<dbReference type="Proteomes" id="UP000298340">
    <property type="component" value="Unassembled WGS sequence"/>
</dbReference>
<evidence type="ECO:0000313" key="1">
    <source>
        <dbReference type="EMBL" id="TCN61126.1"/>
    </source>
</evidence>
<evidence type="ECO:0008006" key="5">
    <source>
        <dbReference type="Google" id="ProtNLM"/>
    </source>
</evidence>
<sequence length="204" mass="23498">MKVSKFIFIILVLLSSFGCKKKEVSESDFEKGVMNSVFIEIVDSIYMDRRIMFPPPSPKIVDFRKNIIDTIGYHDKLKRYQIEQDSIKNDKNKIIIGVYDFVVNNKIRNNKFDLTPFKNNEKFDFQYVSKYPKEIYWDINNKNSKMPAGTIEISNIHFNKTKTSGTITASASCGGGKCGRGFIITIKNKAGNWHITNVEQTWVS</sequence>
<evidence type="ECO:0000313" key="3">
    <source>
        <dbReference type="Proteomes" id="UP000295270"/>
    </source>
</evidence>
<dbReference type="AlphaFoldDB" id="A0A4Y7UJ82"/>
<reference evidence="1 3" key="1">
    <citation type="journal article" date="2015" name="Stand. Genomic Sci.">
        <title>Genomic Encyclopedia of Bacterial and Archaeal Type Strains, Phase III: the genomes of soil and plant-associated and newly described type strains.</title>
        <authorList>
            <person name="Whitman W.B."/>
            <person name="Woyke T."/>
            <person name="Klenk H.P."/>
            <person name="Zhou Y."/>
            <person name="Lilburn T.G."/>
            <person name="Beck B.J."/>
            <person name="De Vos P."/>
            <person name="Vandamme P."/>
            <person name="Eisen J.A."/>
            <person name="Garrity G."/>
            <person name="Hugenholtz P."/>
            <person name="Kyrpides N.C."/>
        </authorList>
    </citation>
    <scope>NUCLEOTIDE SEQUENCE [LARGE SCALE GENOMIC DNA]</scope>
    <source>
        <strain evidence="1 3">P5626</strain>
    </source>
</reference>
<gene>
    <name evidence="2" type="ORF">D0809_04350</name>
    <name evidence="1" type="ORF">EV142_101713</name>
</gene>
<dbReference type="Proteomes" id="UP000295270">
    <property type="component" value="Unassembled WGS sequence"/>
</dbReference>
<protein>
    <recommendedName>
        <fullName evidence="5">Lipoprotein</fullName>
    </recommendedName>
</protein>
<dbReference type="EMBL" id="QWDN01000001">
    <property type="protein sequence ID" value="TEB46231.1"/>
    <property type="molecule type" value="Genomic_DNA"/>
</dbReference>
<organism evidence="2 4">
    <name type="scientific">Flavobacterium circumlabens</name>
    <dbReference type="NCBI Taxonomy" id="2133765"/>
    <lineage>
        <taxon>Bacteria</taxon>
        <taxon>Pseudomonadati</taxon>
        <taxon>Bacteroidota</taxon>
        <taxon>Flavobacteriia</taxon>
        <taxon>Flavobacteriales</taxon>
        <taxon>Flavobacteriaceae</taxon>
        <taxon>Flavobacterium</taxon>
    </lineage>
</organism>
<accession>A0A4Y7UJ82</accession>
<dbReference type="EMBL" id="SLWA01000001">
    <property type="protein sequence ID" value="TCN61126.1"/>
    <property type="molecule type" value="Genomic_DNA"/>
</dbReference>
<evidence type="ECO:0000313" key="4">
    <source>
        <dbReference type="Proteomes" id="UP000298340"/>
    </source>
</evidence>
<dbReference type="PROSITE" id="PS51257">
    <property type="entry name" value="PROKAR_LIPOPROTEIN"/>
    <property type="match status" value="1"/>
</dbReference>
<name>A0A4Y7UJ82_9FLAO</name>
<reference evidence="1" key="3">
    <citation type="submission" date="2019-03" db="EMBL/GenBank/DDBJ databases">
        <authorList>
            <person name="Whitman W."/>
            <person name="Huntemann M."/>
            <person name="Clum A."/>
            <person name="Pillay M."/>
            <person name="Palaniappan K."/>
            <person name="Varghese N."/>
            <person name="Mikhailova N."/>
            <person name="Stamatis D."/>
            <person name="Reddy T."/>
            <person name="Daum C."/>
            <person name="Shapiro N."/>
            <person name="Ivanova N."/>
            <person name="Kyrpides N."/>
            <person name="Woyke T."/>
        </authorList>
    </citation>
    <scope>NUCLEOTIDE SEQUENCE</scope>
    <source>
        <strain evidence="1">P5626</strain>
    </source>
</reference>
<reference evidence="2 4" key="2">
    <citation type="journal article" date="2018" name="Syst. Appl. Microbiol.">
        <title>Flavobacterium circumlabens sp. nov. and Flavobacterium cupreum sp. nov., two psychrotrophic species isolated from Antarctic environmental samples.</title>
        <authorList>
            <person name="Kralova S."/>
            <person name="Busse H.J."/>
            <person name="Svec P."/>
            <person name="Maslanova I."/>
            <person name="Stankova E."/>
            <person name="Bartak M."/>
            <person name="Sedlacek I."/>
        </authorList>
    </citation>
    <scope>NUCLEOTIDE SEQUENCE [LARGE SCALE GENOMIC DNA]</scope>
    <source>
        <strain evidence="2 4">CCM 8828</strain>
    </source>
</reference>
<proteinExistence type="predicted"/>
<dbReference type="RefSeq" id="WP_132032708.1">
    <property type="nucleotide sequence ID" value="NZ_QWDN01000001.1"/>
</dbReference>
<evidence type="ECO:0000313" key="2">
    <source>
        <dbReference type="EMBL" id="TEB46231.1"/>
    </source>
</evidence>
<keyword evidence="3" id="KW-1185">Reference proteome</keyword>
<comment type="caution">
    <text evidence="2">The sequence shown here is derived from an EMBL/GenBank/DDBJ whole genome shotgun (WGS) entry which is preliminary data.</text>
</comment>
<dbReference type="OrthoDB" id="1258457at2"/>